<name>X1KB97_9ZZZZ</name>
<accession>X1KB97</accession>
<organism evidence="1">
    <name type="scientific">marine sediment metagenome</name>
    <dbReference type="NCBI Taxonomy" id="412755"/>
    <lineage>
        <taxon>unclassified sequences</taxon>
        <taxon>metagenomes</taxon>
        <taxon>ecological metagenomes</taxon>
    </lineage>
</organism>
<dbReference type="EMBL" id="BARV01002314">
    <property type="protein sequence ID" value="GAH90910.1"/>
    <property type="molecule type" value="Genomic_DNA"/>
</dbReference>
<evidence type="ECO:0000313" key="1">
    <source>
        <dbReference type="EMBL" id="GAH90910.1"/>
    </source>
</evidence>
<protein>
    <recommendedName>
        <fullName evidence="2">Integrase SAM-like N-terminal domain-containing protein</fullName>
    </recommendedName>
</protein>
<reference evidence="1" key="1">
    <citation type="journal article" date="2014" name="Front. Microbiol.">
        <title>High frequency of phylogenetically diverse reductive dehalogenase-homologous genes in deep subseafloor sedimentary metagenomes.</title>
        <authorList>
            <person name="Kawai M."/>
            <person name="Futagami T."/>
            <person name="Toyoda A."/>
            <person name="Takaki Y."/>
            <person name="Nishi S."/>
            <person name="Hori S."/>
            <person name="Arai W."/>
            <person name="Tsubouchi T."/>
            <person name="Morono Y."/>
            <person name="Uchiyama I."/>
            <person name="Ito T."/>
            <person name="Fujiyama A."/>
            <person name="Inagaki F."/>
            <person name="Takami H."/>
        </authorList>
    </citation>
    <scope>NUCLEOTIDE SEQUENCE</scope>
    <source>
        <strain evidence="1">Expedition CK06-06</strain>
    </source>
</reference>
<proteinExistence type="predicted"/>
<gene>
    <name evidence="1" type="ORF">S06H3_06070</name>
</gene>
<sequence length="111" mass="12499">MKGSIRQRSRGSWQIILDTGTGPNGVRRRVYETVRGRKGDAQRRLNELLVSLEKGIYAPLGQLTVGEHLHNWLEGYVKTNCSLRTLDAVQSIAENHLIPAPALIQHLANRY</sequence>
<evidence type="ECO:0008006" key="2">
    <source>
        <dbReference type="Google" id="ProtNLM"/>
    </source>
</evidence>
<comment type="caution">
    <text evidence="1">The sequence shown here is derived from an EMBL/GenBank/DDBJ whole genome shotgun (WGS) entry which is preliminary data.</text>
</comment>
<dbReference type="AlphaFoldDB" id="X1KB97"/>